<evidence type="ECO:0000256" key="6">
    <source>
        <dbReference type="ARBA" id="ARBA00023136"/>
    </source>
</evidence>
<dbReference type="PANTHER" id="PTHR43531">
    <property type="entry name" value="PROTEIN ICFG"/>
    <property type="match status" value="1"/>
</dbReference>
<dbReference type="GO" id="GO:0004888">
    <property type="term" value="F:transmembrane signaling receptor activity"/>
    <property type="evidence" value="ECO:0007669"/>
    <property type="project" value="InterPro"/>
</dbReference>
<dbReference type="PROSITE" id="PS50111">
    <property type="entry name" value="CHEMOTAXIS_TRANSDUC_2"/>
    <property type="match status" value="1"/>
</dbReference>
<dbReference type="Pfam" id="PF17200">
    <property type="entry name" value="sCache_2"/>
    <property type="match status" value="1"/>
</dbReference>
<dbReference type="InterPro" id="IPR051310">
    <property type="entry name" value="MCP_chemotaxis"/>
</dbReference>
<evidence type="ECO:0000256" key="2">
    <source>
        <dbReference type="ARBA" id="ARBA00022475"/>
    </source>
</evidence>
<evidence type="ECO:0000256" key="8">
    <source>
        <dbReference type="PROSITE-ProRule" id="PRU00284"/>
    </source>
</evidence>
<dbReference type="GO" id="GO:0007165">
    <property type="term" value="P:signal transduction"/>
    <property type="evidence" value="ECO:0007669"/>
    <property type="project" value="UniProtKB-KW"/>
</dbReference>
<dbReference type="EMBL" id="CADIKK010000014">
    <property type="protein sequence ID" value="CAB3791314.1"/>
    <property type="molecule type" value="Genomic_DNA"/>
</dbReference>
<dbReference type="InterPro" id="IPR004089">
    <property type="entry name" value="MCPsignal_dom"/>
</dbReference>
<feature type="domain" description="Methyl-accepting transducer" evidence="11">
    <location>
        <begin position="272"/>
        <end position="501"/>
    </location>
</feature>
<evidence type="ECO:0000256" key="1">
    <source>
        <dbReference type="ARBA" id="ARBA00004651"/>
    </source>
</evidence>
<dbReference type="Pfam" id="PF00015">
    <property type="entry name" value="MCPsignal"/>
    <property type="match status" value="1"/>
</dbReference>
<dbReference type="Gene3D" id="1.10.287.950">
    <property type="entry name" value="Methyl-accepting chemotaxis protein"/>
    <property type="match status" value="1"/>
</dbReference>
<dbReference type="SMART" id="SM00283">
    <property type="entry name" value="MA"/>
    <property type="match status" value="1"/>
</dbReference>
<keyword evidence="3" id="KW-0488">Methylation</keyword>
<dbReference type="SUPFAM" id="SSF58104">
    <property type="entry name" value="Methyl-accepting chemotaxis protein (MCP) signaling domain"/>
    <property type="match status" value="1"/>
</dbReference>
<organism evidence="12 13">
    <name type="scientific">Paraburkholderia ultramafica</name>
    <dbReference type="NCBI Taxonomy" id="1544867"/>
    <lineage>
        <taxon>Bacteria</taxon>
        <taxon>Pseudomonadati</taxon>
        <taxon>Pseudomonadota</taxon>
        <taxon>Betaproteobacteria</taxon>
        <taxon>Burkholderiales</taxon>
        <taxon>Burkholderiaceae</taxon>
        <taxon>Paraburkholderia</taxon>
    </lineage>
</organism>
<dbReference type="Proteomes" id="UP000494365">
    <property type="component" value="Unassembled WGS sequence"/>
</dbReference>
<keyword evidence="9" id="KW-0175">Coiled coil</keyword>
<comment type="subcellular location">
    <subcellularLocation>
        <location evidence="1">Cell membrane</location>
        <topology evidence="1">Multi-pass membrane protein</topology>
    </subcellularLocation>
</comment>
<protein>
    <recommendedName>
        <fullName evidence="11">Methyl-accepting transducer domain-containing protein</fullName>
    </recommendedName>
</protein>
<dbReference type="Gene3D" id="3.30.450.20">
    <property type="entry name" value="PAS domain"/>
    <property type="match status" value="1"/>
</dbReference>
<keyword evidence="8" id="KW-0807">Transducer</keyword>
<feature type="transmembrane region" description="Helical" evidence="10">
    <location>
        <begin position="184"/>
        <end position="211"/>
    </location>
</feature>
<evidence type="ECO:0000256" key="4">
    <source>
        <dbReference type="ARBA" id="ARBA00022692"/>
    </source>
</evidence>
<gene>
    <name evidence="12" type="ORF">LMG28614_03285</name>
</gene>
<evidence type="ECO:0000256" key="5">
    <source>
        <dbReference type="ARBA" id="ARBA00022989"/>
    </source>
</evidence>
<dbReference type="PANTHER" id="PTHR43531:SF14">
    <property type="entry name" value="METHYL-ACCEPTING CHEMOTAXIS PROTEIN I-RELATED"/>
    <property type="match status" value="1"/>
</dbReference>
<dbReference type="GO" id="GO:0005886">
    <property type="term" value="C:plasma membrane"/>
    <property type="evidence" value="ECO:0007669"/>
    <property type="project" value="UniProtKB-SubCell"/>
</dbReference>
<name>A0A6S7BHH5_9BURK</name>
<sequence>MTRLTLNQKLWCIVALLWLAPGVLAITSAWMNRSELFAQRKEVLSQQMNTALGVIAFYRKKAADNSLSIDEAKHQALEHLRGLRYGTDGSGYFGVYDSKVTALLVPPKPELESKSQADLVDAKGTHIAAEIVKSSSPGGSHLTEYLWPKPGSDAPVRKIVFSDVVADWDWHVYTGAYVEDIERAFYLVLLRNLLIAGIINGAVTVTMLLMIRSIRASLGAEPEYAAALCRRMAGGDLGIDVQVRPGDTTSLIASLKAMRDSLSDVVLDVRENAEAVATASGQIAQGILDLSSRTEQQAASLEETASSMEELSVTVSHNADNARQAATLADSASGVAQRGGSEVGRVVETMEDISRSSATMSEIIAAIEGIAFQTNILALNAAVEAARAGEQGRGFAVVAGEVRALAQRSAAAAREIKSLISDSIDRVDSGSRLVDEAGLTIAEIVGAVKRVTDIVGEISSASAEQSKGIGQVSQAVSQMDQMTQQNAALVEEASAAAQSLAQQAQALREAVSFFKVQNGSPLALETNDWQAASPASAMMAASLP</sequence>
<evidence type="ECO:0000256" key="9">
    <source>
        <dbReference type="SAM" id="Coils"/>
    </source>
</evidence>
<evidence type="ECO:0000256" key="7">
    <source>
        <dbReference type="ARBA" id="ARBA00029447"/>
    </source>
</evidence>
<evidence type="ECO:0000256" key="3">
    <source>
        <dbReference type="ARBA" id="ARBA00022481"/>
    </source>
</evidence>
<dbReference type="SMART" id="SM01049">
    <property type="entry name" value="Cache_2"/>
    <property type="match status" value="1"/>
</dbReference>
<comment type="similarity">
    <text evidence="7">Belongs to the methyl-accepting chemotaxis (MCP) protein family.</text>
</comment>
<dbReference type="AlphaFoldDB" id="A0A6S7BHH5"/>
<dbReference type="FunFam" id="1.10.287.950:FF:000001">
    <property type="entry name" value="Methyl-accepting chemotaxis sensory transducer"/>
    <property type="match status" value="1"/>
</dbReference>
<keyword evidence="13" id="KW-1185">Reference proteome</keyword>
<feature type="coiled-coil region" evidence="9">
    <location>
        <begin position="472"/>
        <end position="510"/>
    </location>
</feature>
<keyword evidence="2" id="KW-1003">Cell membrane</keyword>
<evidence type="ECO:0000259" key="11">
    <source>
        <dbReference type="PROSITE" id="PS50111"/>
    </source>
</evidence>
<dbReference type="InterPro" id="IPR004090">
    <property type="entry name" value="Chemotax_Me-accpt_rcpt"/>
</dbReference>
<accession>A0A6S7BHH5</accession>
<dbReference type="GO" id="GO:0006935">
    <property type="term" value="P:chemotaxis"/>
    <property type="evidence" value="ECO:0007669"/>
    <property type="project" value="InterPro"/>
</dbReference>
<evidence type="ECO:0000313" key="12">
    <source>
        <dbReference type="EMBL" id="CAB3791314.1"/>
    </source>
</evidence>
<keyword evidence="5 10" id="KW-1133">Transmembrane helix</keyword>
<keyword evidence="4 10" id="KW-0812">Transmembrane</keyword>
<dbReference type="InterPro" id="IPR033480">
    <property type="entry name" value="sCache_2"/>
</dbReference>
<evidence type="ECO:0000256" key="10">
    <source>
        <dbReference type="SAM" id="Phobius"/>
    </source>
</evidence>
<evidence type="ECO:0000313" key="13">
    <source>
        <dbReference type="Proteomes" id="UP000494365"/>
    </source>
</evidence>
<proteinExistence type="inferred from homology"/>
<dbReference type="PRINTS" id="PR00260">
    <property type="entry name" value="CHEMTRNSDUCR"/>
</dbReference>
<dbReference type="CDD" id="cd11386">
    <property type="entry name" value="MCP_signal"/>
    <property type="match status" value="1"/>
</dbReference>
<reference evidence="12 13" key="1">
    <citation type="submission" date="2020-04" db="EMBL/GenBank/DDBJ databases">
        <authorList>
            <person name="De Canck E."/>
        </authorList>
    </citation>
    <scope>NUCLEOTIDE SEQUENCE [LARGE SCALE GENOMIC DNA]</scope>
    <source>
        <strain evidence="12 13">LMG 28614</strain>
    </source>
</reference>
<keyword evidence="6 10" id="KW-0472">Membrane</keyword>